<name>A0A235H563_AZOBR</name>
<dbReference type="PANTHER" id="PTHR43297:SF14">
    <property type="entry name" value="ATPASE AAA-TYPE CORE DOMAIN-CONTAINING PROTEIN"/>
    <property type="match status" value="1"/>
</dbReference>
<feature type="compositionally biased region" description="Basic and acidic residues" evidence="10">
    <location>
        <begin position="317"/>
        <end position="327"/>
    </location>
</feature>
<dbReference type="SUPFAM" id="SSF52540">
    <property type="entry name" value="P-loop containing nucleoside triphosphate hydrolases"/>
    <property type="match status" value="1"/>
</dbReference>
<dbReference type="FunFam" id="3.40.50.300:FF:000016">
    <property type="entry name" value="Oligopeptide ABC transporter ATP-binding component"/>
    <property type="match status" value="1"/>
</dbReference>
<dbReference type="PROSITE" id="PS50893">
    <property type="entry name" value="ABC_TRANSPORTER_2"/>
    <property type="match status" value="1"/>
</dbReference>
<evidence type="ECO:0000256" key="7">
    <source>
        <dbReference type="ARBA" id="ARBA00022840"/>
    </source>
</evidence>
<dbReference type="Pfam" id="PF00005">
    <property type="entry name" value="ABC_tran"/>
    <property type="match status" value="1"/>
</dbReference>
<dbReference type="GO" id="GO:0005524">
    <property type="term" value="F:ATP binding"/>
    <property type="evidence" value="ECO:0007669"/>
    <property type="project" value="UniProtKB-KW"/>
</dbReference>
<dbReference type="InterPro" id="IPR050388">
    <property type="entry name" value="ABC_Ni/Peptide_Import"/>
</dbReference>
<sequence>MSETPLLEVENLRISFPTRTGVTQAVRGVSFTVGREKLGIVGESGSGKSMTGRAVLRLVPPPGIVTADRLSFQGEDLLTLPEKRLRGIRGRRISMVMQDPKFSLNPVMTIGAQIAEAYRVHSSAGTAEAKRRALEMLEAVRIRNPERVYGLYPHEVSGGMGQRIMIAMMLIPNPDLLIADEPTSALDVTVQMQVLAIMDELCSRRGMGMIFVSHDLNLVASFCDRILIMYAGRVVETCRASELHAAKHPYTRGLLDSLPRLDDTRAELPVLARDPSWLEGVSPSPPRGEGRGEGASASPEGSGKAHPPHPNPLPGGERGHGPVEGGR</sequence>
<evidence type="ECO:0000256" key="6">
    <source>
        <dbReference type="ARBA" id="ARBA00022741"/>
    </source>
</evidence>
<keyword evidence="4" id="KW-1003">Cell membrane</keyword>
<dbReference type="GO" id="GO:0005886">
    <property type="term" value="C:plasma membrane"/>
    <property type="evidence" value="ECO:0007669"/>
    <property type="project" value="UniProtKB-SubCell"/>
</dbReference>
<evidence type="ECO:0000313" key="12">
    <source>
        <dbReference type="EMBL" id="OYD80604.1"/>
    </source>
</evidence>
<reference evidence="12 13" key="1">
    <citation type="submission" date="2017-07" db="EMBL/GenBank/DDBJ databases">
        <title>Whole genome sequence of Azospirillum brasilense 2A1, a potential biofertilizer strain.</title>
        <authorList>
            <person name="Fontana C.A."/>
            <person name="Toffoli L.M."/>
            <person name="Salazar S.M."/>
            <person name="Puglisi E."/>
            <person name="Pedraza R."/>
            <person name="Bassi D."/>
            <person name="Cocconcelli P.S."/>
        </authorList>
    </citation>
    <scope>NUCLEOTIDE SEQUENCE [LARGE SCALE GENOMIC DNA]</scope>
    <source>
        <strain evidence="12 13">2A1</strain>
        <plasmid evidence="12">unnamed</plasmid>
    </source>
</reference>
<organism evidence="12 13">
    <name type="scientific">Azospirillum brasilense</name>
    <dbReference type="NCBI Taxonomy" id="192"/>
    <lineage>
        <taxon>Bacteria</taxon>
        <taxon>Pseudomonadati</taxon>
        <taxon>Pseudomonadota</taxon>
        <taxon>Alphaproteobacteria</taxon>
        <taxon>Rhodospirillales</taxon>
        <taxon>Azospirillaceae</taxon>
        <taxon>Azospirillum</taxon>
    </lineage>
</organism>
<dbReference type="InterPro" id="IPR027417">
    <property type="entry name" value="P-loop_NTPase"/>
</dbReference>
<proteinExistence type="inferred from homology"/>
<keyword evidence="3" id="KW-0813">Transport</keyword>
<comment type="similarity">
    <text evidence="2">Belongs to the ABC transporter superfamily.</text>
</comment>
<dbReference type="Proteomes" id="UP000215367">
    <property type="component" value="Unassembled WGS sequence"/>
</dbReference>
<evidence type="ECO:0000259" key="11">
    <source>
        <dbReference type="PROSITE" id="PS50893"/>
    </source>
</evidence>
<keyword evidence="9" id="KW-0472">Membrane</keyword>
<dbReference type="PANTHER" id="PTHR43297">
    <property type="entry name" value="OLIGOPEPTIDE TRANSPORT ATP-BINDING PROTEIN APPD"/>
    <property type="match status" value="1"/>
</dbReference>
<feature type="region of interest" description="Disordered" evidence="10">
    <location>
        <begin position="274"/>
        <end position="327"/>
    </location>
</feature>
<dbReference type="SMART" id="SM00382">
    <property type="entry name" value="AAA"/>
    <property type="match status" value="1"/>
</dbReference>
<keyword evidence="12" id="KW-0614">Plasmid</keyword>
<keyword evidence="5" id="KW-0997">Cell inner membrane</keyword>
<comment type="caution">
    <text evidence="12">The sequence shown here is derived from an EMBL/GenBank/DDBJ whole genome shotgun (WGS) entry which is preliminary data.</text>
</comment>
<evidence type="ECO:0000256" key="5">
    <source>
        <dbReference type="ARBA" id="ARBA00022519"/>
    </source>
</evidence>
<evidence type="ECO:0000256" key="3">
    <source>
        <dbReference type="ARBA" id="ARBA00022448"/>
    </source>
</evidence>
<dbReference type="GO" id="GO:0055085">
    <property type="term" value="P:transmembrane transport"/>
    <property type="evidence" value="ECO:0007669"/>
    <property type="project" value="UniProtKB-ARBA"/>
</dbReference>
<gene>
    <name evidence="12" type="ORF">CHT98_30430</name>
</gene>
<dbReference type="GO" id="GO:0016887">
    <property type="term" value="F:ATP hydrolysis activity"/>
    <property type="evidence" value="ECO:0007669"/>
    <property type="project" value="InterPro"/>
</dbReference>
<accession>A0A235H563</accession>
<protein>
    <submittedName>
        <fullName evidence="12">Peptide ABC transporter ATP-binding protein</fullName>
    </submittedName>
</protein>
<evidence type="ECO:0000256" key="10">
    <source>
        <dbReference type="SAM" id="MobiDB-lite"/>
    </source>
</evidence>
<evidence type="ECO:0000256" key="2">
    <source>
        <dbReference type="ARBA" id="ARBA00005417"/>
    </source>
</evidence>
<evidence type="ECO:0000256" key="8">
    <source>
        <dbReference type="ARBA" id="ARBA00022967"/>
    </source>
</evidence>
<dbReference type="EMBL" id="NOWT01000050">
    <property type="protein sequence ID" value="OYD80604.1"/>
    <property type="molecule type" value="Genomic_DNA"/>
</dbReference>
<dbReference type="Gene3D" id="3.40.50.300">
    <property type="entry name" value="P-loop containing nucleotide triphosphate hydrolases"/>
    <property type="match status" value="1"/>
</dbReference>
<evidence type="ECO:0000256" key="4">
    <source>
        <dbReference type="ARBA" id="ARBA00022475"/>
    </source>
</evidence>
<dbReference type="AlphaFoldDB" id="A0A235H563"/>
<evidence type="ECO:0000256" key="9">
    <source>
        <dbReference type="ARBA" id="ARBA00023136"/>
    </source>
</evidence>
<dbReference type="InterPro" id="IPR003593">
    <property type="entry name" value="AAA+_ATPase"/>
</dbReference>
<dbReference type="RefSeq" id="WP_094307099.1">
    <property type="nucleotide sequence ID" value="NZ_NOWT01000050.1"/>
</dbReference>
<evidence type="ECO:0000313" key="13">
    <source>
        <dbReference type="Proteomes" id="UP000215367"/>
    </source>
</evidence>
<geneLocation type="plasmid" evidence="12">
    <name>unnamed</name>
</geneLocation>
<evidence type="ECO:0000256" key="1">
    <source>
        <dbReference type="ARBA" id="ARBA00004417"/>
    </source>
</evidence>
<keyword evidence="7 12" id="KW-0067">ATP-binding</keyword>
<dbReference type="InterPro" id="IPR003439">
    <property type="entry name" value="ABC_transporter-like_ATP-bd"/>
</dbReference>
<keyword evidence="8" id="KW-1278">Translocase</keyword>
<keyword evidence="6" id="KW-0547">Nucleotide-binding</keyword>
<dbReference type="CDD" id="cd03257">
    <property type="entry name" value="ABC_NikE_OppD_transporters"/>
    <property type="match status" value="1"/>
</dbReference>
<feature type="domain" description="ABC transporter" evidence="11">
    <location>
        <begin position="7"/>
        <end position="256"/>
    </location>
</feature>
<comment type="subcellular location">
    <subcellularLocation>
        <location evidence="1">Cell inner membrane</location>
        <topology evidence="1">Peripheral membrane protein</topology>
    </subcellularLocation>
</comment>